<dbReference type="PANTHER" id="PTHR33112">
    <property type="entry name" value="DOMAIN PROTEIN, PUTATIVE-RELATED"/>
    <property type="match status" value="1"/>
</dbReference>
<dbReference type="Pfam" id="PF06985">
    <property type="entry name" value="HET"/>
    <property type="match status" value="1"/>
</dbReference>
<name>A0ABR0KIQ4_9EURO</name>
<protein>
    <recommendedName>
        <fullName evidence="1">Heterokaryon incompatibility domain-containing protein</fullName>
    </recommendedName>
</protein>
<reference evidence="2 3" key="1">
    <citation type="submission" date="2023-08" db="EMBL/GenBank/DDBJ databases">
        <title>Black Yeasts Isolated from many extreme environments.</title>
        <authorList>
            <person name="Coleine C."/>
            <person name="Stajich J.E."/>
            <person name="Selbmann L."/>
        </authorList>
    </citation>
    <scope>NUCLEOTIDE SEQUENCE [LARGE SCALE GENOMIC DNA]</scope>
    <source>
        <strain evidence="2 3">CCFEE 5885</strain>
    </source>
</reference>
<comment type="caution">
    <text evidence="2">The sequence shown here is derived from an EMBL/GenBank/DDBJ whole genome shotgun (WGS) entry which is preliminary data.</text>
</comment>
<dbReference type="PANTHER" id="PTHR33112:SF16">
    <property type="entry name" value="HETEROKARYON INCOMPATIBILITY DOMAIN-CONTAINING PROTEIN"/>
    <property type="match status" value="1"/>
</dbReference>
<evidence type="ECO:0000313" key="3">
    <source>
        <dbReference type="Proteomes" id="UP001345013"/>
    </source>
</evidence>
<dbReference type="Proteomes" id="UP001345013">
    <property type="component" value="Unassembled WGS sequence"/>
</dbReference>
<evidence type="ECO:0000313" key="2">
    <source>
        <dbReference type="EMBL" id="KAK5097688.1"/>
    </source>
</evidence>
<accession>A0ABR0KIQ4</accession>
<sequence length="700" mass="79258">MELCSRCRCLELEQLRSEFGFPLHDDWPSLALNARICRICAWIVSETFADYINQYQFSVGLQLSESHSQAEYNLINTKRLDDPFADREWWLGHDTSTWIRFVTGADRKVGLLAHVGKLDSSKYGGPRWEWRGDHFELNDCKVMHTMHFFVFPGDQLRILFNPPVRRPIPSTHAHDDAISWARNVVQGCKAQHESCRRPPNAKDPPKRLLSLKQLRSSGTVSVLRVEAGRQPKYATLSYCWGTPADEAWLHYHRTVQKGSLVFDFSCMPATLRDAITVVSELSYEYLWIDALCILQHDREDWNEEGARMADIYEGCELMICASNCNHTSDGFLQQRVKFEDCIVPVSLRINETTTSMLHFEIKDVSYIGDAARGPVSTRAWCLQEQRLAPRVLHFGKYQLHFECNAGKWQESEPQLDLKPQTTFYANEYNERQPFVRDLYDRELSASKPLANVSTVSQWNAIVADYTTRRLTHGSDKLVALSGLAENASEILQCPYLAGVWQKDLHVGLSWRVTRSSGFMSSGNHLLTSQTQTPARSTSYRAPSWSWASMDGPVTFLLETDLGTAHLVTSSLEYQDSSTKLSSTGLFGAVTASQLTVRAKVKNVPARMLSANAVMRPHQFLSKSSDSIGWYAEDERRALEGDLICMKLATLSHGFSPGMAPENIFLVLARLPGDKYRRIGAGSILDTEYFHDVPFTAITLV</sequence>
<organism evidence="2 3">
    <name type="scientific">Lithohypha guttulata</name>
    <dbReference type="NCBI Taxonomy" id="1690604"/>
    <lineage>
        <taxon>Eukaryota</taxon>
        <taxon>Fungi</taxon>
        <taxon>Dikarya</taxon>
        <taxon>Ascomycota</taxon>
        <taxon>Pezizomycotina</taxon>
        <taxon>Eurotiomycetes</taxon>
        <taxon>Chaetothyriomycetidae</taxon>
        <taxon>Chaetothyriales</taxon>
        <taxon>Trichomeriaceae</taxon>
        <taxon>Lithohypha</taxon>
    </lineage>
</organism>
<evidence type="ECO:0000259" key="1">
    <source>
        <dbReference type="Pfam" id="PF06985"/>
    </source>
</evidence>
<dbReference type="InterPro" id="IPR010730">
    <property type="entry name" value="HET"/>
</dbReference>
<feature type="domain" description="Heterokaryon incompatibility" evidence="1">
    <location>
        <begin position="233"/>
        <end position="384"/>
    </location>
</feature>
<keyword evidence="3" id="KW-1185">Reference proteome</keyword>
<proteinExistence type="predicted"/>
<dbReference type="EMBL" id="JAVRRG010000017">
    <property type="protein sequence ID" value="KAK5097688.1"/>
    <property type="molecule type" value="Genomic_DNA"/>
</dbReference>
<gene>
    <name evidence="2" type="ORF">LTR24_002155</name>
</gene>